<dbReference type="Proteomes" id="UP000579153">
    <property type="component" value="Unassembled WGS sequence"/>
</dbReference>
<proteinExistence type="predicted"/>
<dbReference type="SMART" id="SM00354">
    <property type="entry name" value="HTH_LACI"/>
    <property type="match status" value="1"/>
</dbReference>
<dbReference type="PANTHER" id="PTHR30146:SF148">
    <property type="entry name" value="HTH-TYPE TRANSCRIPTIONAL REPRESSOR PURR-RELATED"/>
    <property type="match status" value="1"/>
</dbReference>
<dbReference type="SUPFAM" id="SSF47413">
    <property type="entry name" value="lambda repressor-like DNA-binding domains"/>
    <property type="match status" value="1"/>
</dbReference>
<dbReference type="SUPFAM" id="SSF53822">
    <property type="entry name" value="Periplasmic binding protein-like I"/>
    <property type="match status" value="1"/>
</dbReference>
<dbReference type="PROSITE" id="PS00356">
    <property type="entry name" value="HTH_LACI_1"/>
    <property type="match status" value="1"/>
</dbReference>
<name>A0A7W9LCZ4_9ACTN</name>
<dbReference type="PROSITE" id="PS50932">
    <property type="entry name" value="HTH_LACI_2"/>
    <property type="match status" value="1"/>
</dbReference>
<evidence type="ECO:0000313" key="6">
    <source>
        <dbReference type="EMBL" id="MBB5779261.1"/>
    </source>
</evidence>
<dbReference type="InterPro" id="IPR010982">
    <property type="entry name" value="Lambda_DNA-bd_dom_sf"/>
</dbReference>
<dbReference type="CDD" id="cd06267">
    <property type="entry name" value="PBP1_LacI_sugar_binding-like"/>
    <property type="match status" value="1"/>
</dbReference>
<evidence type="ECO:0000256" key="3">
    <source>
        <dbReference type="ARBA" id="ARBA00023125"/>
    </source>
</evidence>
<keyword evidence="1" id="KW-0678">Repressor</keyword>
<dbReference type="RefSeq" id="WP_185072601.1">
    <property type="nucleotide sequence ID" value="NZ_JACHMB010000001.1"/>
</dbReference>
<dbReference type="AlphaFoldDB" id="A0A7W9LCZ4"/>
<evidence type="ECO:0000256" key="1">
    <source>
        <dbReference type="ARBA" id="ARBA00022491"/>
    </source>
</evidence>
<keyword evidence="2" id="KW-0805">Transcription regulation</keyword>
<reference evidence="6 7" key="1">
    <citation type="submission" date="2020-08" db="EMBL/GenBank/DDBJ databases">
        <title>Sequencing the genomes of 1000 actinobacteria strains.</title>
        <authorList>
            <person name="Klenk H.-P."/>
        </authorList>
    </citation>
    <scope>NUCLEOTIDE SEQUENCE [LARGE SCALE GENOMIC DNA]</scope>
    <source>
        <strain evidence="6 7">DSM 45507</strain>
    </source>
</reference>
<comment type="caution">
    <text evidence="6">The sequence shown here is derived from an EMBL/GenBank/DDBJ whole genome shotgun (WGS) entry which is preliminary data.</text>
</comment>
<evidence type="ECO:0000259" key="5">
    <source>
        <dbReference type="PROSITE" id="PS50932"/>
    </source>
</evidence>
<dbReference type="Pfam" id="PF00356">
    <property type="entry name" value="LacI"/>
    <property type="match status" value="1"/>
</dbReference>
<keyword evidence="7" id="KW-1185">Reference proteome</keyword>
<dbReference type="InterPro" id="IPR028082">
    <property type="entry name" value="Peripla_BP_I"/>
</dbReference>
<evidence type="ECO:0000313" key="7">
    <source>
        <dbReference type="Proteomes" id="UP000579153"/>
    </source>
</evidence>
<dbReference type="FunFam" id="1.10.260.40:FF:000002">
    <property type="entry name" value="HTH-type transcriptional repressor PurR"/>
    <property type="match status" value="1"/>
</dbReference>
<accession>A0A7W9LCZ4</accession>
<organism evidence="6 7">
    <name type="scientific">Nonomuraea jabiensis</name>
    <dbReference type="NCBI Taxonomy" id="882448"/>
    <lineage>
        <taxon>Bacteria</taxon>
        <taxon>Bacillati</taxon>
        <taxon>Actinomycetota</taxon>
        <taxon>Actinomycetes</taxon>
        <taxon>Streptosporangiales</taxon>
        <taxon>Streptosporangiaceae</taxon>
        <taxon>Nonomuraea</taxon>
    </lineage>
</organism>
<gene>
    <name evidence="6" type="ORF">HD596_006017</name>
</gene>
<keyword evidence="3" id="KW-0238">DNA-binding</keyword>
<protein>
    <submittedName>
        <fullName evidence="6">LacI family transcriptional regulator</fullName>
    </submittedName>
</protein>
<dbReference type="GO" id="GO:0003700">
    <property type="term" value="F:DNA-binding transcription factor activity"/>
    <property type="evidence" value="ECO:0007669"/>
    <property type="project" value="TreeGrafter"/>
</dbReference>
<feature type="domain" description="HTH lacI-type" evidence="5">
    <location>
        <begin position="2"/>
        <end position="56"/>
    </location>
</feature>
<keyword evidence="4" id="KW-0804">Transcription</keyword>
<dbReference type="EMBL" id="JACHMB010000001">
    <property type="protein sequence ID" value="MBB5779261.1"/>
    <property type="molecule type" value="Genomic_DNA"/>
</dbReference>
<dbReference type="PRINTS" id="PR00036">
    <property type="entry name" value="HTHLACI"/>
</dbReference>
<dbReference type="Gene3D" id="1.10.260.40">
    <property type="entry name" value="lambda repressor-like DNA-binding domains"/>
    <property type="match status" value="1"/>
</dbReference>
<dbReference type="PANTHER" id="PTHR30146">
    <property type="entry name" value="LACI-RELATED TRANSCRIPTIONAL REPRESSOR"/>
    <property type="match status" value="1"/>
</dbReference>
<dbReference type="CDD" id="cd01392">
    <property type="entry name" value="HTH_LacI"/>
    <property type="match status" value="1"/>
</dbReference>
<dbReference type="InterPro" id="IPR046335">
    <property type="entry name" value="LacI/GalR-like_sensor"/>
</dbReference>
<sequence length="343" mass="37037">MARIKDVAAQAGVSVATVSRVLNDNPSVTEETRNRVHDAMAALNYRPNAVARSLRTEATRTLGLIIGDILNPFFAELARAVEDEARAAGYTVIIGNADERADQQDHYVRTLLERRVDGLLICPTAEVTPLVEEVSRGERPMVFLDRTLSGVEVPSVRADGSTAIAELVAHLRALGHRRIAFVSGPSTLSTGRERTEAFLRAAAGHGLEIPQEYVRVGDFRAGSGHRITAELLDLPEPPQAIFLGDNLMALGALDAVSERGLEIPRDVALASFDDVPWFNHVHPRITAISQPTAELGRRAVRVILDALSGRAAESVVLPARLVARESCGETGTRKAGTRKEGRS</sequence>
<dbReference type="Gene3D" id="3.40.50.2300">
    <property type="match status" value="2"/>
</dbReference>
<dbReference type="GO" id="GO:0000976">
    <property type="term" value="F:transcription cis-regulatory region binding"/>
    <property type="evidence" value="ECO:0007669"/>
    <property type="project" value="TreeGrafter"/>
</dbReference>
<evidence type="ECO:0000256" key="4">
    <source>
        <dbReference type="ARBA" id="ARBA00023163"/>
    </source>
</evidence>
<evidence type="ECO:0000256" key="2">
    <source>
        <dbReference type="ARBA" id="ARBA00023015"/>
    </source>
</evidence>
<dbReference type="Pfam" id="PF13377">
    <property type="entry name" value="Peripla_BP_3"/>
    <property type="match status" value="1"/>
</dbReference>
<dbReference type="InterPro" id="IPR000843">
    <property type="entry name" value="HTH_LacI"/>
</dbReference>